<evidence type="ECO:0000313" key="17">
    <source>
        <dbReference type="EMBL" id="OFI32462.1"/>
    </source>
</evidence>
<evidence type="ECO:0000256" key="5">
    <source>
        <dbReference type="ARBA" id="ARBA00011738"/>
    </source>
</evidence>
<dbReference type="PANTHER" id="PTHR34265">
    <property type="entry name" value="TYPE III PANTOTHENATE KINASE"/>
    <property type="match status" value="1"/>
</dbReference>
<proteinExistence type="inferred from homology"/>
<evidence type="ECO:0000256" key="1">
    <source>
        <dbReference type="ARBA" id="ARBA00001206"/>
    </source>
</evidence>
<feature type="binding site" evidence="16">
    <location>
        <begin position="97"/>
        <end position="100"/>
    </location>
    <ligand>
        <name>substrate</name>
    </ligand>
</feature>
<keyword evidence="18" id="KW-1185">Reference proteome</keyword>
<evidence type="ECO:0000256" key="9">
    <source>
        <dbReference type="ARBA" id="ARBA00022741"/>
    </source>
</evidence>
<dbReference type="GO" id="GO:0015937">
    <property type="term" value="P:coenzyme A biosynthetic process"/>
    <property type="evidence" value="ECO:0007669"/>
    <property type="project" value="UniProtKB-UniRule"/>
</dbReference>
<dbReference type="GO" id="GO:0004594">
    <property type="term" value="F:pantothenate kinase activity"/>
    <property type="evidence" value="ECO:0007669"/>
    <property type="project" value="UniProtKB-UniRule"/>
</dbReference>
<dbReference type="RefSeq" id="WP_070178446.1">
    <property type="nucleotide sequence ID" value="NZ_BMJR01000007.1"/>
</dbReference>
<evidence type="ECO:0000256" key="7">
    <source>
        <dbReference type="ARBA" id="ARBA00022490"/>
    </source>
</evidence>
<comment type="pathway">
    <text evidence="4 16">Cofactor biosynthesis; coenzyme A biosynthesis; CoA from (R)-pantothenate: step 1/5.</text>
</comment>
<dbReference type="STRING" id="1856405.BFC17_07035"/>
<evidence type="ECO:0000256" key="2">
    <source>
        <dbReference type="ARBA" id="ARBA00001958"/>
    </source>
</evidence>
<dbReference type="SUPFAM" id="SSF53067">
    <property type="entry name" value="Actin-like ATPase domain"/>
    <property type="match status" value="2"/>
</dbReference>
<comment type="subcellular location">
    <subcellularLocation>
        <location evidence="3 16">Cytoplasm</location>
    </subcellularLocation>
</comment>
<keyword evidence="7 16" id="KW-0963">Cytoplasm</keyword>
<comment type="cofactor">
    <cofactor evidence="2">
        <name>K(+)</name>
        <dbReference type="ChEBI" id="CHEBI:29103"/>
    </cofactor>
</comment>
<dbReference type="GO" id="GO:0046872">
    <property type="term" value="F:metal ion binding"/>
    <property type="evidence" value="ECO:0007669"/>
    <property type="project" value="UniProtKB-KW"/>
</dbReference>
<dbReference type="EMBL" id="MJIC01000017">
    <property type="protein sequence ID" value="OFI32462.1"/>
    <property type="molecule type" value="Genomic_DNA"/>
</dbReference>
<feature type="binding site" evidence="16">
    <location>
        <position position="173"/>
    </location>
    <ligand>
        <name>substrate</name>
    </ligand>
</feature>
<feature type="binding site" evidence="16">
    <location>
        <position position="90"/>
    </location>
    <ligand>
        <name>substrate</name>
    </ligand>
</feature>
<reference evidence="17 18" key="1">
    <citation type="submission" date="2016-09" db="EMBL/GenBank/DDBJ databases">
        <title>Alteromonas lipolytica, a new species isolated from sea water.</title>
        <authorList>
            <person name="Wu Y.-H."/>
            <person name="Cheng H."/>
            <person name="Xu X.-W."/>
        </authorList>
    </citation>
    <scope>NUCLEOTIDE SEQUENCE [LARGE SCALE GENOMIC DNA]</scope>
    <source>
        <strain evidence="17 18">JW12</strain>
    </source>
</reference>
<evidence type="ECO:0000256" key="6">
    <source>
        <dbReference type="ARBA" id="ARBA00012102"/>
    </source>
</evidence>
<comment type="function">
    <text evidence="16">Catalyzes the phosphorylation of pantothenate (Pan), the first step in CoA biosynthesis.</text>
</comment>
<dbReference type="UniPathway" id="UPA00241">
    <property type="reaction ID" value="UER00352"/>
</dbReference>
<evidence type="ECO:0000256" key="11">
    <source>
        <dbReference type="ARBA" id="ARBA00022840"/>
    </source>
</evidence>
<keyword evidence="11 16" id="KW-0067">ATP-binding</keyword>
<dbReference type="EC" id="2.7.1.33" evidence="6 16"/>
<sequence length="244" mass="26464">MQTKSVLLVDVGNTRIKFRLLSDDSSAVTTVDDLTTFITYVESIKITHLFIANVGKPAVEEALGQLCLQQQIKFCPVKTESEAFGIKNSYKNPKKMGVDRWLAILGAANLTDKPFAVIDAGTAVTVDFVANGQHLGGWIAPGFHTMKKALLQNTTRVLEDQTIPEQLSAGTDTEECVAMGCLSALQGVFWSAKRRLNNQFKENVIIFTGGDKKLLTSACDGDSLSAANLVIDGLARYAEKASFD</sequence>
<organism evidence="17 18">
    <name type="scientific">Alteromonas lipolytica</name>
    <dbReference type="NCBI Taxonomy" id="1856405"/>
    <lineage>
        <taxon>Bacteria</taxon>
        <taxon>Pseudomonadati</taxon>
        <taxon>Pseudomonadota</taxon>
        <taxon>Gammaproteobacteria</taxon>
        <taxon>Alteromonadales</taxon>
        <taxon>Alteromonadaceae</taxon>
        <taxon>Alteromonas/Salinimonas group</taxon>
        <taxon>Alteromonas</taxon>
    </lineage>
</organism>
<feature type="binding site" evidence="16">
    <location>
        <begin position="10"/>
        <end position="17"/>
    </location>
    <ligand>
        <name>ATP</name>
        <dbReference type="ChEBI" id="CHEBI:30616"/>
    </ligand>
</feature>
<gene>
    <name evidence="16" type="primary">coaX</name>
    <name evidence="17" type="ORF">BFC17_07035</name>
</gene>
<feature type="binding site" evidence="16">
    <location>
        <position position="122"/>
    </location>
    <ligand>
        <name>ATP</name>
        <dbReference type="ChEBI" id="CHEBI:30616"/>
    </ligand>
</feature>
<evidence type="ECO:0000313" key="18">
    <source>
        <dbReference type="Proteomes" id="UP000176037"/>
    </source>
</evidence>
<keyword evidence="12 16" id="KW-0630">Potassium</keyword>
<protein>
    <recommendedName>
        <fullName evidence="15 16">Type III pantothenate kinase</fullName>
        <ecNumber evidence="6 16">2.7.1.33</ecNumber>
    </recommendedName>
    <alternativeName>
        <fullName evidence="16">PanK-III</fullName>
    </alternativeName>
    <alternativeName>
        <fullName evidence="16">Pantothenic acid kinase</fullName>
    </alternativeName>
</protein>
<name>A0A1E8F967_9ALTE</name>
<dbReference type="HAMAP" id="MF_01274">
    <property type="entry name" value="Pantothen_kinase_3"/>
    <property type="match status" value="1"/>
</dbReference>
<keyword evidence="10 16" id="KW-0418">Kinase</keyword>
<accession>A0A1E8F967</accession>
<feature type="active site" description="Proton acceptor" evidence="16">
    <location>
        <position position="99"/>
    </location>
</feature>
<evidence type="ECO:0000256" key="16">
    <source>
        <dbReference type="HAMAP-Rule" id="MF_01274"/>
    </source>
</evidence>
<feature type="binding site" evidence="16">
    <location>
        <position position="119"/>
    </location>
    <ligand>
        <name>K(+)</name>
        <dbReference type="ChEBI" id="CHEBI:29103"/>
    </ligand>
</feature>
<dbReference type="AlphaFoldDB" id="A0A1E8F967"/>
<evidence type="ECO:0000256" key="13">
    <source>
        <dbReference type="ARBA" id="ARBA00022993"/>
    </source>
</evidence>
<evidence type="ECO:0000256" key="15">
    <source>
        <dbReference type="ARBA" id="ARBA00040883"/>
    </source>
</evidence>
<dbReference type="GO" id="GO:0005524">
    <property type="term" value="F:ATP binding"/>
    <property type="evidence" value="ECO:0007669"/>
    <property type="project" value="UniProtKB-UniRule"/>
</dbReference>
<dbReference type="PANTHER" id="PTHR34265:SF1">
    <property type="entry name" value="TYPE III PANTOTHENATE KINASE"/>
    <property type="match status" value="1"/>
</dbReference>
<comment type="catalytic activity">
    <reaction evidence="1 16">
        <text>(R)-pantothenate + ATP = (R)-4'-phosphopantothenate + ADP + H(+)</text>
        <dbReference type="Rhea" id="RHEA:16373"/>
        <dbReference type="ChEBI" id="CHEBI:10986"/>
        <dbReference type="ChEBI" id="CHEBI:15378"/>
        <dbReference type="ChEBI" id="CHEBI:29032"/>
        <dbReference type="ChEBI" id="CHEBI:30616"/>
        <dbReference type="ChEBI" id="CHEBI:456216"/>
        <dbReference type="EC" id="2.7.1.33"/>
    </reaction>
</comment>
<comment type="caution">
    <text evidence="17">The sequence shown here is derived from an EMBL/GenBank/DDBJ whole genome shotgun (WGS) entry which is preliminary data.</text>
</comment>
<dbReference type="Pfam" id="PF03309">
    <property type="entry name" value="Pan_kinase"/>
    <property type="match status" value="1"/>
</dbReference>
<keyword evidence="13 16" id="KW-0173">Coenzyme A biosynthesis</keyword>
<comment type="cofactor">
    <cofactor evidence="16">
        <name>NH4(+)</name>
        <dbReference type="ChEBI" id="CHEBI:28938"/>
    </cofactor>
    <cofactor evidence="16">
        <name>K(+)</name>
        <dbReference type="ChEBI" id="CHEBI:29103"/>
    </cofactor>
    <text evidence="16">A monovalent cation. Ammonium or potassium.</text>
</comment>
<dbReference type="CDD" id="cd24015">
    <property type="entry name" value="ASKHA_NBD_PanK-III"/>
    <property type="match status" value="1"/>
</dbReference>
<evidence type="ECO:0000256" key="10">
    <source>
        <dbReference type="ARBA" id="ARBA00022777"/>
    </source>
</evidence>
<dbReference type="GO" id="GO:0005737">
    <property type="term" value="C:cytoplasm"/>
    <property type="evidence" value="ECO:0007669"/>
    <property type="project" value="UniProtKB-SubCell"/>
</dbReference>
<evidence type="ECO:0000256" key="4">
    <source>
        <dbReference type="ARBA" id="ARBA00005225"/>
    </source>
</evidence>
<dbReference type="Gene3D" id="3.30.420.40">
    <property type="match status" value="2"/>
</dbReference>
<comment type="similarity">
    <text evidence="14 16">Belongs to the type III pantothenate kinase family.</text>
</comment>
<keyword evidence="9 16" id="KW-0547">Nucleotide-binding</keyword>
<evidence type="ECO:0000256" key="12">
    <source>
        <dbReference type="ARBA" id="ARBA00022958"/>
    </source>
</evidence>
<keyword evidence="8 16" id="KW-0808">Transferase</keyword>
<dbReference type="Proteomes" id="UP000176037">
    <property type="component" value="Unassembled WGS sequence"/>
</dbReference>
<evidence type="ECO:0000256" key="14">
    <source>
        <dbReference type="ARBA" id="ARBA00038036"/>
    </source>
</evidence>
<dbReference type="InterPro" id="IPR004619">
    <property type="entry name" value="Type_III_PanK"/>
</dbReference>
<evidence type="ECO:0000256" key="3">
    <source>
        <dbReference type="ARBA" id="ARBA00004496"/>
    </source>
</evidence>
<keyword evidence="16" id="KW-0479">Metal-binding</keyword>
<dbReference type="OrthoDB" id="9781305at2"/>
<comment type="subunit">
    <text evidence="5 16">Homodimer.</text>
</comment>
<evidence type="ECO:0000256" key="8">
    <source>
        <dbReference type="ARBA" id="ARBA00022679"/>
    </source>
</evidence>
<dbReference type="NCBIfam" id="TIGR00671">
    <property type="entry name" value="baf"/>
    <property type="match status" value="1"/>
</dbReference>
<dbReference type="InterPro" id="IPR043129">
    <property type="entry name" value="ATPase_NBD"/>
</dbReference>